<keyword evidence="5" id="KW-0413">Isomerase</keyword>
<dbReference type="HAMAP" id="MF_00258">
    <property type="entry name" value="Glu_racemase"/>
    <property type="match status" value="1"/>
</dbReference>
<evidence type="ECO:0000256" key="5">
    <source>
        <dbReference type="ARBA" id="ARBA00023235"/>
    </source>
</evidence>
<keyword evidence="3" id="KW-0133">Cell shape</keyword>
<dbReference type="GO" id="GO:0008881">
    <property type="term" value="F:glutamate racemase activity"/>
    <property type="evidence" value="ECO:0007669"/>
    <property type="project" value="UniProtKB-EC"/>
</dbReference>
<proteinExistence type="inferred from homology"/>
<dbReference type="HOGENOM" id="CLU_052344_1_0_2"/>
<dbReference type="EC" id="5.1.1.3" evidence="2"/>
<name>A0A060HRI0_9ARCH</name>
<reference evidence="7 8" key="1">
    <citation type="journal article" date="2014" name="Int. J. Syst. Evol. Microbiol.">
        <title>Nitrososphaera viennensis gen. nov., sp. nov., an aerobic and mesophilic, ammonia-oxidizing archaeon from soil and a member of the archaeal phylum Thaumarchaeota.</title>
        <authorList>
            <person name="Stieglmeier M."/>
            <person name="Klingl A."/>
            <person name="Alves R.J."/>
            <person name="Rittmann S.K."/>
            <person name="Melcher M."/>
            <person name="Leisch N."/>
            <person name="Schleper C."/>
        </authorList>
    </citation>
    <scope>NUCLEOTIDE SEQUENCE [LARGE SCALE GENOMIC DNA]</scope>
    <source>
        <strain evidence="7">EN76</strain>
    </source>
</reference>
<evidence type="ECO:0000256" key="4">
    <source>
        <dbReference type="ARBA" id="ARBA00022984"/>
    </source>
</evidence>
<dbReference type="STRING" id="926571.NVIE_018800"/>
<evidence type="ECO:0000313" key="7">
    <source>
        <dbReference type="EMBL" id="AIC16141.1"/>
    </source>
</evidence>
<comment type="catalytic activity">
    <reaction evidence="1">
        <text>L-glutamate = D-glutamate</text>
        <dbReference type="Rhea" id="RHEA:12813"/>
        <dbReference type="ChEBI" id="CHEBI:29985"/>
        <dbReference type="ChEBI" id="CHEBI:29986"/>
        <dbReference type="EC" id="5.1.1.3"/>
    </reaction>
</comment>
<keyword evidence="4" id="KW-0573">Peptidoglycan synthesis</keyword>
<dbReference type="Proteomes" id="UP000027093">
    <property type="component" value="Chromosome"/>
</dbReference>
<dbReference type="GO" id="GO:0071555">
    <property type="term" value="P:cell wall organization"/>
    <property type="evidence" value="ECO:0007669"/>
    <property type="project" value="UniProtKB-KW"/>
</dbReference>
<evidence type="ECO:0000256" key="2">
    <source>
        <dbReference type="ARBA" id="ARBA00013090"/>
    </source>
</evidence>
<evidence type="ECO:0000256" key="6">
    <source>
        <dbReference type="ARBA" id="ARBA00023316"/>
    </source>
</evidence>
<organism evidence="7 8">
    <name type="scientific">Nitrososphaera viennensis EN76</name>
    <dbReference type="NCBI Taxonomy" id="926571"/>
    <lineage>
        <taxon>Archaea</taxon>
        <taxon>Nitrososphaerota</taxon>
        <taxon>Nitrososphaeria</taxon>
        <taxon>Nitrososphaerales</taxon>
        <taxon>Nitrososphaeraceae</taxon>
        <taxon>Nitrososphaera</taxon>
    </lineage>
</organism>
<evidence type="ECO:0000256" key="3">
    <source>
        <dbReference type="ARBA" id="ARBA00022960"/>
    </source>
</evidence>
<protein>
    <recommendedName>
        <fullName evidence="2">glutamate racemase</fullName>
        <ecNumber evidence="2">5.1.1.3</ecNumber>
    </recommendedName>
</protein>
<dbReference type="KEGG" id="nvn:NVIE_018800"/>
<dbReference type="InterPro" id="IPR015942">
    <property type="entry name" value="Asp/Glu/hydantoin_racemase"/>
</dbReference>
<dbReference type="GO" id="GO:0008360">
    <property type="term" value="P:regulation of cell shape"/>
    <property type="evidence" value="ECO:0007669"/>
    <property type="project" value="UniProtKB-KW"/>
</dbReference>
<keyword evidence="6" id="KW-0961">Cell wall biogenesis/degradation</keyword>
<evidence type="ECO:0000313" key="8">
    <source>
        <dbReference type="Proteomes" id="UP000027093"/>
    </source>
</evidence>
<dbReference type="EMBL" id="CP007536">
    <property type="protein sequence ID" value="AIC16141.1"/>
    <property type="molecule type" value="Genomic_DNA"/>
</dbReference>
<dbReference type="PANTHER" id="PTHR21198:SF3">
    <property type="entry name" value="GLUTAMATE RACEMASE"/>
    <property type="match status" value="1"/>
</dbReference>
<dbReference type="SUPFAM" id="SSF53681">
    <property type="entry name" value="Aspartate/glutamate racemase"/>
    <property type="match status" value="2"/>
</dbReference>
<evidence type="ECO:0000256" key="1">
    <source>
        <dbReference type="ARBA" id="ARBA00001602"/>
    </source>
</evidence>
<dbReference type="NCBIfam" id="TIGR00067">
    <property type="entry name" value="glut_race"/>
    <property type="match status" value="1"/>
</dbReference>
<dbReference type="InterPro" id="IPR001920">
    <property type="entry name" value="Asp/Glu_race"/>
</dbReference>
<sequence>MHKVLLTNNPVAVFDSGIGSLSIIRELKKAVPAEDLLYFADRAHFPYGNKSHQQLLEITVSTINYLKRYKPKLVVMASNTPSVQVLEEVKKRVGEMPIIGVRPPLKEAVRLTKKKHIGIMATAGTINSKELENQIRREVPQHILVTKFNASPIIELVESGVHLENERRTFDVVSRVLGDGVDEKIDVMTLSSTHLPFVKSYLNALLPTVRFVDPAQMVAKDVRKFLNFYRMAKKSGSGKLQILVSDGKREFEKSIRAMGVREPVEEVFLTF</sequence>
<dbReference type="PANTHER" id="PTHR21198">
    <property type="entry name" value="GLUTAMATE RACEMASE"/>
    <property type="match status" value="1"/>
</dbReference>
<gene>
    <name evidence="7" type="ORF">NVIE_018800</name>
</gene>
<accession>A0A060HRI0</accession>
<dbReference type="Pfam" id="PF01177">
    <property type="entry name" value="Asp_Glu_race"/>
    <property type="match status" value="1"/>
</dbReference>
<dbReference type="Gene3D" id="3.40.50.1860">
    <property type="match status" value="2"/>
</dbReference>
<dbReference type="AlphaFoldDB" id="A0A060HRI0"/>
<keyword evidence="8" id="KW-1185">Reference proteome</keyword>
<dbReference type="InterPro" id="IPR004391">
    <property type="entry name" value="Glu_race"/>
</dbReference>